<dbReference type="Gene3D" id="3.40.50.2300">
    <property type="match status" value="1"/>
</dbReference>
<dbReference type="STRING" id="79883.GCA_001636495_03975"/>
<dbReference type="Pfam" id="PF12729">
    <property type="entry name" value="4HB_MCP_1"/>
    <property type="match status" value="1"/>
</dbReference>
<dbReference type="AlphaFoldDB" id="A0A5D4SVL1"/>
<dbReference type="Pfam" id="PF02518">
    <property type="entry name" value="HATPase_c"/>
    <property type="match status" value="1"/>
</dbReference>
<feature type="modified residue" description="4-aspartylphosphate" evidence="14">
    <location>
        <position position="866"/>
    </location>
</feature>
<comment type="caution">
    <text evidence="20">The sequence shown here is derived from an EMBL/GenBank/DDBJ whole genome shotgun (WGS) entry which is preliminary data.</text>
</comment>
<dbReference type="CDD" id="cd06225">
    <property type="entry name" value="HAMP"/>
    <property type="match status" value="1"/>
</dbReference>
<dbReference type="SMART" id="SM00387">
    <property type="entry name" value="HATPase_c"/>
    <property type="match status" value="1"/>
</dbReference>
<dbReference type="SMART" id="SM00065">
    <property type="entry name" value="GAF"/>
    <property type="match status" value="1"/>
</dbReference>
<keyword evidence="6 14" id="KW-0597">Phosphoprotein</keyword>
<dbReference type="Pfam" id="PF00072">
    <property type="entry name" value="Response_reg"/>
    <property type="match status" value="1"/>
</dbReference>
<name>A0A5D4SVL1_9BACI</name>
<evidence type="ECO:0000256" key="15">
    <source>
        <dbReference type="SAM" id="Coils"/>
    </source>
</evidence>
<dbReference type="Gene3D" id="6.10.340.10">
    <property type="match status" value="1"/>
</dbReference>
<evidence type="ECO:0000256" key="2">
    <source>
        <dbReference type="ARBA" id="ARBA00004651"/>
    </source>
</evidence>
<dbReference type="PROSITE" id="PS50109">
    <property type="entry name" value="HIS_KIN"/>
    <property type="match status" value="1"/>
</dbReference>
<dbReference type="SUPFAM" id="SSF55874">
    <property type="entry name" value="ATPase domain of HSP90 chaperone/DNA topoisomerase II/histidine kinase"/>
    <property type="match status" value="1"/>
</dbReference>
<dbReference type="Proteomes" id="UP000322524">
    <property type="component" value="Unassembled WGS sequence"/>
</dbReference>
<keyword evidence="16" id="KW-1133">Transmembrane helix</keyword>
<dbReference type="PROSITE" id="PS50110">
    <property type="entry name" value="RESPONSE_REGULATORY"/>
    <property type="match status" value="1"/>
</dbReference>
<evidence type="ECO:0000256" key="3">
    <source>
        <dbReference type="ARBA" id="ARBA00006402"/>
    </source>
</evidence>
<dbReference type="InterPro" id="IPR029016">
    <property type="entry name" value="GAF-like_dom_sf"/>
</dbReference>
<evidence type="ECO:0000256" key="13">
    <source>
        <dbReference type="ARBA" id="ARBA00074306"/>
    </source>
</evidence>
<dbReference type="InterPro" id="IPR003660">
    <property type="entry name" value="HAMP_dom"/>
</dbReference>
<dbReference type="PANTHER" id="PTHR45339">
    <property type="entry name" value="HYBRID SIGNAL TRANSDUCTION HISTIDINE KINASE J"/>
    <property type="match status" value="1"/>
</dbReference>
<dbReference type="CDD" id="cd16922">
    <property type="entry name" value="HATPase_EvgS-ArcB-TorS-like"/>
    <property type="match status" value="1"/>
</dbReference>
<dbReference type="SMART" id="SM00448">
    <property type="entry name" value="REC"/>
    <property type="match status" value="1"/>
</dbReference>
<dbReference type="InterPro" id="IPR036890">
    <property type="entry name" value="HATPase_C_sf"/>
</dbReference>
<evidence type="ECO:0000256" key="11">
    <source>
        <dbReference type="ARBA" id="ARBA00023012"/>
    </source>
</evidence>
<evidence type="ECO:0000256" key="16">
    <source>
        <dbReference type="SAM" id="Phobius"/>
    </source>
</evidence>
<dbReference type="CDD" id="cd00082">
    <property type="entry name" value="HisKA"/>
    <property type="match status" value="1"/>
</dbReference>
<dbReference type="Pfam" id="PF13185">
    <property type="entry name" value="GAF_2"/>
    <property type="match status" value="1"/>
</dbReference>
<dbReference type="InterPro" id="IPR024478">
    <property type="entry name" value="HlyB_4HB_MCP"/>
</dbReference>
<feature type="coiled-coil region" evidence="15">
    <location>
        <begin position="434"/>
        <end position="510"/>
    </location>
</feature>
<dbReference type="Gene3D" id="3.30.565.10">
    <property type="entry name" value="Histidine kinase-like ATPase, C-terminal domain"/>
    <property type="match status" value="1"/>
</dbReference>
<sequence>MSFKKKQFVGLGITVISLVLLLSVILLMTNSMKTNMLEIVEDRYYKVNKATDIRQLFYETDRQLLFVINRDPSEDINDNLENIAENREAARTNIIELEAVLDRSETKALISSIQERYDSYWVMEQQIVSEINNGASNEDLQEIYVSQLDTRTELLQDISDFKDMQESFMQDTLANANETYQTLIIIMVTAVILSLMVIVLTTLWVIRSTNRRLDEVKNGIKDINYTDLSALPRLSTDIKDEIGEISVAFNTMASSIETYHKKEKQFTEEIGRQNWVQKNSADIINLYHRNVSTDSLAEKFIATLTPLMDAKLGAFYLLDGEGKESSYRKIATYADGAEDVGGEAYKLREGLVGQCAWDKKVILLEDVPEGYSVITTGIGHIKPKSIIIAPVIIKDEVIAVIEMATLTEFTKTHRQLLNKVLETLGIAITNILGRMEVERLLLESQAQTEELQSQSEELQAQSEELQTQSEELRMINEQLEERSRDAEQKSADLQHAKTELEEKAKQLQLSSKYKSEFLANMSHELRTPLNSILLLSEMLAEDPEDQLTDEQREFSRVINSSGQDLLNLINDILDLSKVEVKKLEVMFGEVNVEEFINRLELQFTHIAKHKKLDYEIVRGNQLPDVFFTDEQRLQQIVKNLLSNAFKFTEQGKVSVKIEKALKRDLLRANVKVKADTWLKISVEDTGIGISKDKQSLIFEAFHQGDGATMRKYGGTGLGLSISKEFSTLLGGSVFVESEEGEGSVFTLLIPSLPKGMPQLKEVEAAWQEVASTSETDLLEEENLVLDMARKEEVRSGSESQTLVEENDISNILKGKTVVVVDDDHRNVYALNNALNKEDMNILTAENGLQCLDILHETEHVDIILMDIMMPVMDGYKAIKTIRNLEKHKDVPIIALTAKAMKGDREKCLEVGASDYISKPLKLDQLLSAMRVWVAKN</sequence>
<dbReference type="SUPFAM" id="SSF55781">
    <property type="entry name" value="GAF domain-like"/>
    <property type="match status" value="1"/>
</dbReference>
<accession>A0A5D4SVL1</accession>
<dbReference type="FunFam" id="3.30.565.10:FF:000010">
    <property type="entry name" value="Sensor histidine kinase RcsC"/>
    <property type="match status" value="1"/>
</dbReference>
<gene>
    <name evidence="20" type="ORF">FZC76_12500</name>
</gene>
<dbReference type="InterPro" id="IPR011006">
    <property type="entry name" value="CheY-like_superfamily"/>
</dbReference>
<dbReference type="CDD" id="cd17546">
    <property type="entry name" value="REC_hyHK_CKI1_RcsC-like"/>
    <property type="match status" value="1"/>
</dbReference>
<feature type="transmembrane region" description="Helical" evidence="16">
    <location>
        <begin position="6"/>
        <end position="28"/>
    </location>
</feature>
<evidence type="ECO:0000313" key="20">
    <source>
        <dbReference type="EMBL" id="TYS67410.1"/>
    </source>
</evidence>
<evidence type="ECO:0000256" key="4">
    <source>
        <dbReference type="ARBA" id="ARBA00012438"/>
    </source>
</evidence>
<dbReference type="InterPro" id="IPR005467">
    <property type="entry name" value="His_kinase_dom"/>
</dbReference>
<dbReference type="PROSITE" id="PS50885">
    <property type="entry name" value="HAMP"/>
    <property type="match status" value="1"/>
</dbReference>
<dbReference type="SMART" id="SM00304">
    <property type="entry name" value="HAMP"/>
    <property type="match status" value="1"/>
</dbReference>
<organism evidence="20 21">
    <name type="scientific">Sutcliffiella horikoshii</name>
    <dbReference type="NCBI Taxonomy" id="79883"/>
    <lineage>
        <taxon>Bacteria</taxon>
        <taxon>Bacillati</taxon>
        <taxon>Bacillota</taxon>
        <taxon>Bacilli</taxon>
        <taxon>Bacillales</taxon>
        <taxon>Bacillaceae</taxon>
        <taxon>Sutcliffiella</taxon>
    </lineage>
</organism>
<keyword evidence="12 16" id="KW-0472">Membrane</keyword>
<evidence type="ECO:0000256" key="12">
    <source>
        <dbReference type="ARBA" id="ARBA00023136"/>
    </source>
</evidence>
<feature type="domain" description="HAMP" evidence="19">
    <location>
        <begin position="207"/>
        <end position="261"/>
    </location>
</feature>
<evidence type="ECO:0000256" key="8">
    <source>
        <dbReference type="ARBA" id="ARBA00022741"/>
    </source>
</evidence>
<evidence type="ECO:0000256" key="1">
    <source>
        <dbReference type="ARBA" id="ARBA00000085"/>
    </source>
</evidence>
<feature type="coiled-coil region" evidence="15">
    <location>
        <begin position="73"/>
        <end position="107"/>
    </location>
</feature>
<dbReference type="InterPro" id="IPR004358">
    <property type="entry name" value="Sig_transdc_His_kin-like_C"/>
</dbReference>
<evidence type="ECO:0000313" key="21">
    <source>
        <dbReference type="Proteomes" id="UP000322524"/>
    </source>
</evidence>
<keyword evidence="16" id="KW-0812">Transmembrane</keyword>
<feature type="domain" description="Histidine kinase" evidence="17">
    <location>
        <begin position="520"/>
        <end position="753"/>
    </location>
</feature>
<comment type="catalytic activity">
    <reaction evidence="1">
        <text>ATP + protein L-histidine = ADP + protein N-phospho-L-histidine.</text>
        <dbReference type="EC" id="2.7.13.3"/>
    </reaction>
</comment>
<dbReference type="PANTHER" id="PTHR45339:SF1">
    <property type="entry name" value="HYBRID SIGNAL TRANSDUCTION HISTIDINE KINASE J"/>
    <property type="match status" value="1"/>
</dbReference>
<comment type="similarity">
    <text evidence="3">In the N-terminal section; belongs to the phytochrome family.</text>
</comment>
<dbReference type="GO" id="GO:0005524">
    <property type="term" value="F:ATP binding"/>
    <property type="evidence" value="ECO:0007669"/>
    <property type="project" value="UniProtKB-KW"/>
</dbReference>
<keyword evidence="15" id="KW-0175">Coiled coil</keyword>
<evidence type="ECO:0000259" key="18">
    <source>
        <dbReference type="PROSITE" id="PS50110"/>
    </source>
</evidence>
<keyword evidence="9" id="KW-0418">Kinase</keyword>
<reference evidence="20 21" key="1">
    <citation type="submission" date="2019-08" db="EMBL/GenBank/DDBJ databases">
        <title>Bacillus genomes from the desert of Cuatro Cienegas, Coahuila.</title>
        <authorList>
            <person name="Olmedo-Alvarez G."/>
        </authorList>
    </citation>
    <scope>NUCLEOTIDE SEQUENCE [LARGE SCALE GENOMIC DNA]</scope>
    <source>
        <strain evidence="20 21">CH28_1T</strain>
    </source>
</reference>
<keyword evidence="11" id="KW-0902">Two-component regulatory system</keyword>
<keyword evidence="7" id="KW-0808">Transferase</keyword>
<dbReference type="SMART" id="SM00388">
    <property type="entry name" value="HisKA"/>
    <property type="match status" value="1"/>
</dbReference>
<dbReference type="OrthoDB" id="9790669at2"/>
<dbReference type="InterPro" id="IPR003594">
    <property type="entry name" value="HATPase_dom"/>
</dbReference>
<keyword evidence="10" id="KW-0067">ATP-binding</keyword>
<dbReference type="InterPro" id="IPR003018">
    <property type="entry name" value="GAF"/>
</dbReference>
<evidence type="ECO:0000256" key="9">
    <source>
        <dbReference type="ARBA" id="ARBA00022777"/>
    </source>
</evidence>
<dbReference type="SUPFAM" id="SSF52172">
    <property type="entry name" value="CheY-like"/>
    <property type="match status" value="1"/>
</dbReference>
<evidence type="ECO:0000256" key="5">
    <source>
        <dbReference type="ARBA" id="ARBA00022475"/>
    </source>
</evidence>
<dbReference type="Gene3D" id="1.10.287.130">
    <property type="match status" value="1"/>
</dbReference>
<dbReference type="EMBL" id="VTEV01000005">
    <property type="protein sequence ID" value="TYS67410.1"/>
    <property type="molecule type" value="Genomic_DNA"/>
</dbReference>
<feature type="domain" description="Response regulatory" evidence="18">
    <location>
        <begin position="816"/>
        <end position="933"/>
    </location>
</feature>
<feature type="transmembrane region" description="Helical" evidence="16">
    <location>
        <begin position="183"/>
        <end position="206"/>
    </location>
</feature>
<dbReference type="EC" id="2.7.13.3" evidence="4"/>
<evidence type="ECO:0000256" key="10">
    <source>
        <dbReference type="ARBA" id="ARBA00022840"/>
    </source>
</evidence>
<evidence type="ECO:0000256" key="14">
    <source>
        <dbReference type="PROSITE-ProRule" id="PRU00169"/>
    </source>
</evidence>
<dbReference type="GO" id="GO:0000155">
    <property type="term" value="F:phosphorelay sensor kinase activity"/>
    <property type="evidence" value="ECO:0007669"/>
    <property type="project" value="InterPro"/>
</dbReference>
<dbReference type="SUPFAM" id="SSF47384">
    <property type="entry name" value="Homodimeric domain of signal transducing histidine kinase"/>
    <property type="match status" value="1"/>
</dbReference>
<dbReference type="PRINTS" id="PR00344">
    <property type="entry name" value="BCTRLSENSOR"/>
</dbReference>
<proteinExistence type="inferred from homology"/>
<dbReference type="InterPro" id="IPR001789">
    <property type="entry name" value="Sig_transdc_resp-reg_receiver"/>
</dbReference>
<dbReference type="InterPro" id="IPR036097">
    <property type="entry name" value="HisK_dim/P_sf"/>
</dbReference>
<dbReference type="RefSeq" id="WP_148988525.1">
    <property type="nucleotide sequence ID" value="NZ_VTEV01000005.1"/>
</dbReference>
<dbReference type="Pfam" id="PF00512">
    <property type="entry name" value="HisKA"/>
    <property type="match status" value="1"/>
</dbReference>
<keyword evidence="5" id="KW-1003">Cell membrane</keyword>
<evidence type="ECO:0000256" key="6">
    <source>
        <dbReference type="ARBA" id="ARBA00022553"/>
    </source>
</evidence>
<comment type="subcellular location">
    <subcellularLocation>
        <location evidence="2">Cell membrane</location>
        <topology evidence="2">Multi-pass membrane protein</topology>
    </subcellularLocation>
</comment>
<protein>
    <recommendedName>
        <fullName evidence="13">Circadian input-output histidine kinase CikA</fullName>
        <ecNumber evidence="4">2.7.13.3</ecNumber>
    </recommendedName>
</protein>
<dbReference type="InterPro" id="IPR003661">
    <property type="entry name" value="HisK_dim/P_dom"/>
</dbReference>
<evidence type="ECO:0000259" key="17">
    <source>
        <dbReference type="PROSITE" id="PS50109"/>
    </source>
</evidence>
<dbReference type="GO" id="GO:0005886">
    <property type="term" value="C:plasma membrane"/>
    <property type="evidence" value="ECO:0007669"/>
    <property type="project" value="UniProtKB-SubCell"/>
</dbReference>
<evidence type="ECO:0000256" key="7">
    <source>
        <dbReference type="ARBA" id="ARBA00022679"/>
    </source>
</evidence>
<evidence type="ECO:0000259" key="19">
    <source>
        <dbReference type="PROSITE" id="PS50885"/>
    </source>
</evidence>
<keyword evidence="8" id="KW-0547">Nucleotide-binding</keyword>
<dbReference type="Gene3D" id="3.30.450.40">
    <property type="match status" value="1"/>
</dbReference>